<dbReference type="InterPro" id="IPR011009">
    <property type="entry name" value="Kinase-like_dom_sf"/>
</dbReference>
<evidence type="ECO:0000256" key="3">
    <source>
        <dbReference type="ARBA" id="ARBA00022741"/>
    </source>
</evidence>
<feature type="compositionally biased region" description="Low complexity" evidence="6">
    <location>
        <begin position="14"/>
        <end position="23"/>
    </location>
</feature>
<dbReference type="AlphaFoldDB" id="A0A212C7L8"/>
<evidence type="ECO:0000256" key="6">
    <source>
        <dbReference type="SAM" id="MobiDB-lite"/>
    </source>
</evidence>
<organism evidence="8 9">
    <name type="scientific">Cervus elaphus hippelaphus</name>
    <name type="common">European red deer</name>
    <dbReference type="NCBI Taxonomy" id="46360"/>
    <lineage>
        <taxon>Eukaryota</taxon>
        <taxon>Metazoa</taxon>
        <taxon>Chordata</taxon>
        <taxon>Craniata</taxon>
        <taxon>Vertebrata</taxon>
        <taxon>Euteleostomi</taxon>
        <taxon>Mammalia</taxon>
        <taxon>Eutheria</taxon>
        <taxon>Laurasiatheria</taxon>
        <taxon>Artiodactyla</taxon>
        <taxon>Ruminantia</taxon>
        <taxon>Pecora</taxon>
        <taxon>Cervidae</taxon>
        <taxon>Cervinae</taxon>
        <taxon>Cervus</taxon>
    </lineage>
</organism>
<sequence>MDANLLLPGGGWVPGAAAGVPRPQRGREADGPPPPPRHTAASAVLVRGVGPDPAASDRGVPLLVVGGGRTVDRTPVPVVLGAQTEDTRPMAPSAGPKGVAATPGIVTPKRSHLSLSAAFQTEGKLYLILDFLRGGDLFTRLSKEVMFTEEDVKFYLAELALALDHLHGLGIIYRDLKPENILLDEEGHIKITDFGLSKEAIDHDKRAYSFCGTIEYMAPEVVNRRGHTQSADWWSFGVLMVRCARGGTPTVCRRPGRCAPVRLPIPGAQRSGNNPGKQCPLCDSSVPEPGISWQPPLRPPQAPSIGKQSSDSAKDTDV</sequence>
<evidence type="ECO:0000256" key="4">
    <source>
        <dbReference type="ARBA" id="ARBA00022777"/>
    </source>
</evidence>
<dbReference type="Proteomes" id="UP000242450">
    <property type="component" value="Chromosome 26"/>
</dbReference>
<feature type="region of interest" description="Disordered" evidence="6">
    <location>
        <begin position="1"/>
        <end position="40"/>
    </location>
</feature>
<dbReference type="GO" id="GO:0004674">
    <property type="term" value="F:protein serine/threonine kinase activity"/>
    <property type="evidence" value="ECO:0007669"/>
    <property type="project" value="UniProtKB-KW"/>
</dbReference>
<gene>
    <name evidence="8" type="ORF">Celaphus_00019173</name>
</gene>
<dbReference type="SMART" id="SM00220">
    <property type="entry name" value="S_TKc"/>
    <property type="match status" value="1"/>
</dbReference>
<dbReference type="Gene3D" id="1.10.510.10">
    <property type="entry name" value="Transferase(Phosphotransferase) domain 1"/>
    <property type="match status" value="1"/>
</dbReference>
<dbReference type="InterPro" id="IPR008271">
    <property type="entry name" value="Ser/Thr_kinase_AS"/>
</dbReference>
<evidence type="ECO:0000313" key="9">
    <source>
        <dbReference type="Proteomes" id="UP000242450"/>
    </source>
</evidence>
<reference evidence="8 9" key="1">
    <citation type="journal article" date="2018" name="Mol. Genet. Genomics">
        <title>The red deer Cervus elaphus genome CerEla1.0: sequencing, annotating, genes, and chromosomes.</title>
        <authorList>
            <person name="Bana N.A."/>
            <person name="Nyiri A."/>
            <person name="Nagy J."/>
            <person name="Frank K."/>
            <person name="Nagy T."/>
            <person name="Steger V."/>
            <person name="Schiller M."/>
            <person name="Lakatos P."/>
            <person name="Sugar L."/>
            <person name="Horn P."/>
            <person name="Barta E."/>
            <person name="Orosz L."/>
        </authorList>
    </citation>
    <scope>NUCLEOTIDE SEQUENCE [LARGE SCALE GENOMIC DNA]</scope>
    <source>
        <strain evidence="8">Hungarian</strain>
    </source>
</reference>
<keyword evidence="2" id="KW-0808">Transferase</keyword>
<keyword evidence="3" id="KW-0547">Nucleotide-binding</keyword>
<dbReference type="PROSITE" id="PS50011">
    <property type="entry name" value="PROTEIN_KINASE_DOM"/>
    <property type="match status" value="1"/>
</dbReference>
<dbReference type="PROSITE" id="PS00108">
    <property type="entry name" value="PROTEIN_KINASE_ST"/>
    <property type="match status" value="1"/>
</dbReference>
<keyword evidence="1" id="KW-0723">Serine/threonine-protein kinase</keyword>
<keyword evidence="9" id="KW-1185">Reference proteome</keyword>
<evidence type="ECO:0000256" key="1">
    <source>
        <dbReference type="ARBA" id="ARBA00022527"/>
    </source>
</evidence>
<name>A0A212C7L8_CEREH</name>
<accession>A0A212C7L8</accession>
<feature type="region of interest" description="Disordered" evidence="6">
    <location>
        <begin position="264"/>
        <end position="318"/>
    </location>
</feature>
<dbReference type="PANTHER" id="PTHR24351">
    <property type="entry name" value="RIBOSOMAL PROTEIN S6 KINASE"/>
    <property type="match status" value="1"/>
</dbReference>
<keyword evidence="5" id="KW-0067">ATP-binding</keyword>
<dbReference type="FunFam" id="1.10.510.10:FF:000551">
    <property type="entry name" value="Non-specific serine/threonine protein kinase"/>
    <property type="match status" value="1"/>
</dbReference>
<dbReference type="GO" id="GO:0005524">
    <property type="term" value="F:ATP binding"/>
    <property type="evidence" value="ECO:0007669"/>
    <property type="project" value="UniProtKB-KW"/>
</dbReference>
<evidence type="ECO:0000256" key="2">
    <source>
        <dbReference type="ARBA" id="ARBA00022679"/>
    </source>
</evidence>
<proteinExistence type="predicted"/>
<dbReference type="Pfam" id="PF00069">
    <property type="entry name" value="Pkinase"/>
    <property type="match status" value="1"/>
</dbReference>
<dbReference type="EMBL" id="MKHE01000026">
    <property type="protein sequence ID" value="OWK01854.1"/>
    <property type="molecule type" value="Genomic_DNA"/>
</dbReference>
<keyword evidence="4" id="KW-0418">Kinase</keyword>
<dbReference type="OrthoDB" id="3205605at2759"/>
<dbReference type="InterPro" id="IPR000719">
    <property type="entry name" value="Prot_kinase_dom"/>
</dbReference>
<evidence type="ECO:0000256" key="5">
    <source>
        <dbReference type="ARBA" id="ARBA00022840"/>
    </source>
</evidence>
<feature type="domain" description="Protein kinase" evidence="7">
    <location>
        <begin position="1"/>
        <end position="318"/>
    </location>
</feature>
<evidence type="ECO:0000313" key="8">
    <source>
        <dbReference type="EMBL" id="OWK01854.1"/>
    </source>
</evidence>
<evidence type="ECO:0000259" key="7">
    <source>
        <dbReference type="PROSITE" id="PS50011"/>
    </source>
</evidence>
<dbReference type="Gene3D" id="3.30.200.20">
    <property type="entry name" value="Phosphorylase Kinase, domain 1"/>
    <property type="match status" value="1"/>
</dbReference>
<comment type="caution">
    <text evidence="8">The sequence shown here is derived from an EMBL/GenBank/DDBJ whole genome shotgun (WGS) entry which is preliminary data.</text>
</comment>
<dbReference type="SUPFAM" id="SSF56112">
    <property type="entry name" value="Protein kinase-like (PK-like)"/>
    <property type="match status" value="1"/>
</dbReference>
<protein>
    <recommendedName>
        <fullName evidence="7">Protein kinase domain-containing protein</fullName>
    </recommendedName>
</protein>